<sequence>MNSDSNPMSPPCPMNSNMNLPTGPPPTWTQISHTCSQTQTPRIPSPQEHTTTDVLHPQKVNEDTFTLCKLPSQPYFKHPHHILPSTTQRTVTARQGPHAMPPQPQPTNATEQETLRITFLYHSFQFMLFMASMSCLPVHVCFCHHLVN</sequence>
<protein>
    <submittedName>
        <fullName evidence="2">Uncharacterized protein</fullName>
    </submittedName>
</protein>
<feature type="region of interest" description="Disordered" evidence="1">
    <location>
        <begin position="1"/>
        <end position="52"/>
    </location>
</feature>
<reference evidence="2 3" key="1">
    <citation type="submission" date="2021-06" db="EMBL/GenBank/DDBJ databases">
        <authorList>
            <person name="Palmer J.M."/>
        </authorList>
    </citation>
    <scope>NUCLEOTIDE SEQUENCE [LARGE SCALE GENOMIC DNA]</scope>
    <source>
        <strain evidence="2 3">AS_MEX2019</strain>
        <tissue evidence="2">Muscle</tissue>
    </source>
</reference>
<evidence type="ECO:0000313" key="3">
    <source>
        <dbReference type="Proteomes" id="UP001469553"/>
    </source>
</evidence>
<feature type="compositionally biased region" description="Polar residues" evidence="1">
    <location>
        <begin position="28"/>
        <end position="52"/>
    </location>
</feature>
<evidence type="ECO:0000313" key="2">
    <source>
        <dbReference type="EMBL" id="MEQ2309316.1"/>
    </source>
</evidence>
<proteinExistence type="predicted"/>
<evidence type="ECO:0000256" key="1">
    <source>
        <dbReference type="SAM" id="MobiDB-lite"/>
    </source>
</evidence>
<keyword evidence="3" id="KW-1185">Reference proteome</keyword>
<name>A0ABV0ZUZ6_9TELE</name>
<organism evidence="2 3">
    <name type="scientific">Ameca splendens</name>
    <dbReference type="NCBI Taxonomy" id="208324"/>
    <lineage>
        <taxon>Eukaryota</taxon>
        <taxon>Metazoa</taxon>
        <taxon>Chordata</taxon>
        <taxon>Craniata</taxon>
        <taxon>Vertebrata</taxon>
        <taxon>Euteleostomi</taxon>
        <taxon>Actinopterygii</taxon>
        <taxon>Neopterygii</taxon>
        <taxon>Teleostei</taxon>
        <taxon>Neoteleostei</taxon>
        <taxon>Acanthomorphata</taxon>
        <taxon>Ovalentaria</taxon>
        <taxon>Atherinomorphae</taxon>
        <taxon>Cyprinodontiformes</taxon>
        <taxon>Goodeidae</taxon>
        <taxon>Ameca</taxon>
    </lineage>
</organism>
<gene>
    <name evidence="2" type="ORF">AMECASPLE_037405</name>
</gene>
<dbReference type="EMBL" id="JAHRIP010072151">
    <property type="protein sequence ID" value="MEQ2309316.1"/>
    <property type="molecule type" value="Genomic_DNA"/>
</dbReference>
<dbReference type="Proteomes" id="UP001469553">
    <property type="component" value="Unassembled WGS sequence"/>
</dbReference>
<accession>A0ABV0ZUZ6</accession>
<comment type="caution">
    <text evidence="2">The sequence shown here is derived from an EMBL/GenBank/DDBJ whole genome shotgun (WGS) entry which is preliminary data.</text>
</comment>